<feature type="region of interest" description="Disordered" evidence="1">
    <location>
        <begin position="252"/>
        <end position="358"/>
    </location>
</feature>
<evidence type="ECO:0000313" key="3">
    <source>
        <dbReference type="EMBL" id="SZE99415.1"/>
    </source>
</evidence>
<gene>
    <name evidence="3" type="ORF">BLGHR1_10166</name>
</gene>
<dbReference type="EMBL" id="UNSH01000001">
    <property type="protein sequence ID" value="SZE99415.1"/>
    <property type="molecule type" value="Genomic_DNA"/>
</dbReference>
<feature type="signal peptide" evidence="2">
    <location>
        <begin position="1"/>
        <end position="25"/>
    </location>
</feature>
<dbReference type="AlphaFoldDB" id="A0A383UJE2"/>
<feature type="compositionally biased region" description="Basic and acidic residues" evidence="1">
    <location>
        <begin position="349"/>
        <end position="358"/>
    </location>
</feature>
<evidence type="ECO:0000313" key="4">
    <source>
        <dbReference type="Proteomes" id="UP000275772"/>
    </source>
</evidence>
<accession>A0A383UJE2</accession>
<protein>
    <submittedName>
        <fullName evidence="3">Uncharacterized protein</fullName>
    </submittedName>
</protein>
<evidence type="ECO:0000256" key="2">
    <source>
        <dbReference type="SAM" id="SignalP"/>
    </source>
</evidence>
<feature type="chain" id="PRO_5016821810" evidence="2">
    <location>
        <begin position="26"/>
        <end position="358"/>
    </location>
</feature>
<name>A0A383UJE2_BLUHO</name>
<feature type="compositionally biased region" description="Low complexity" evidence="1">
    <location>
        <begin position="254"/>
        <end position="266"/>
    </location>
</feature>
<feature type="compositionally biased region" description="Polar residues" evidence="1">
    <location>
        <begin position="267"/>
        <end position="305"/>
    </location>
</feature>
<dbReference type="VEuPathDB" id="FungiDB:BLGHR1_10166"/>
<evidence type="ECO:0000256" key="1">
    <source>
        <dbReference type="SAM" id="MobiDB-lite"/>
    </source>
</evidence>
<feature type="compositionally biased region" description="Basic and acidic residues" evidence="1">
    <location>
        <begin position="306"/>
        <end position="317"/>
    </location>
</feature>
<proteinExistence type="predicted"/>
<organism evidence="3 4">
    <name type="scientific">Blumeria hordei</name>
    <name type="common">Barley powdery mildew</name>
    <name type="synonym">Blumeria graminis f. sp. hordei</name>
    <dbReference type="NCBI Taxonomy" id="2867405"/>
    <lineage>
        <taxon>Eukaryota</taxon>
        <taxon>Fungi</taxon>
        <taxon>Dikarya</taxon>
        <taxon>Ascomycota</taxon>
        <taxon>Pezizomycotina</taxon>
        <taxon>Leotiomycetes</taxon>
        <taxon>Erysiphales</taxon>
        <taxon>Erysiphaceae</taxon>
        <taxon>Blumeria</taxon>
    </lineage>
</organism>
<keyword evidence="2" id="KW-0732">Signal</keyword>
<reference evidence="3 4" key="1">
    <citation type="submission" date="2017-11" db="EMBL/GenBank/DDBJ databases">
        <authorList>
            <person name="Kracher B."/>
        </authorList>
    </citation>
    <scope>NUCLEOTIDE SEQUENCE [LARGE SCALE GENOMIC DNA]</scope>
    <source>
        <strain evidence="3 4">RACE1</strain>
    </source>
</reference>
<sequence>MMRFLSRSQVNSILVLATPIMLAVAESGRGYKCEKTFFKPEEINDVAKTMKALMKSNPDVPCSERKSRNLPECVRNWPKPGSGIRHSFPIKKHSRSVGYHDAGPYRVLTDLSGEVSTLLIVNQGTWKDCTPAPIYASNDEISYEIDSDNDYEGGMESCMRRFQKNCGFIKENRVKLRKNCGKIINNCGIIEDNYGQVVNNYGIIRKNHEGNEGTSRSRCRSDISEWESIGSSFSDKCRQYRNLSASNSKNIFASHNSGSSSSSKISLQNQGESGSEHQIGSRRSPSSNKRYSRTSQGNSMQNQRGSRVDPGIDHEISSQRNPESPRGYSRASRRTSTEKQGESESGSEDESKLVLERI</sequence>
<dbReference type="Proteomes" id="UP000275772">
    <property type="component" value="Unassembled WGS sequence"/>
</dbReference>